<evidence type="ECO:0000256" key="2">
    <source>
        <dbReference type="ARBA" id="ARBA00022490"/>
    </source>
</evidence>
<organism evidence="8 9">
    <name type="scientific">Chryseobacterium gambrini</name>
    <dbReference type="NCBI Taxonomy" id="373672"/>
    <lineage>
        <taxon>Bacteria</taxon>
        <taxon>Pseudomonadati</taxon>
        <taxon>Bacteroidota</taxon>
        <taxon>Flavobacteriia</taxon>
        <taxon>Flavobacteriales</taxon>
        <taxon>Weeksellaceae</taxon>
        <taxon>Chryseobacterium group</taxon>
        <taxon>Chryseobacterium</taxon>
    </lineage>
</organism>
<dbReference type="GO" id="GO:0006355">
    <property type="term" value="P:regulation of DNA-templated transcription"/>
    <property type="evidence" value="ECO:0007669"/>
    <property type="project" value="InterPro"/>
</dbReference>
<keyword evidence="7" id="KW-0472">Membrane</keyword>
<sequence>MNLKKALFIFFILFFSNIAFGQKSKEQLDSLYLQLNVLRAEGKFKEAIVLCKELISGYESIKDDKASVKGYIFIANTYSNLYNTKESLRYLDIAAAKSENLNDDELQIRINGEYGRCYHNLGFYTLALNHYKKAIHQAQKNKRKKDLEYLYGLRSVIYEHQKDYKNMYADLLKAHLASPTTYTSSRLAKYYISLDKNMDSARYYLEAGEKYSSSKMLPIFQRSVLDRNWGRYYLEKGDYKTAVSYLEKSISISEKLNKPQDIMETQKILAQAYKLMNEYKKASENFENYSAIHDSLSVEKQKIYDLPVKKIIREKDLKNQKSHTTLYVILMITIILFIIIYIYTLKKYNSKKRENSALLTIKEEENLQLQQKVNESFENIVQLAKSNSPEFFTRFQEVYPEVINELLKIDPKLRVSELTLCAYIYLGFNAKDIATYTFRTISTVRNRKHNLRTKLNIPTEETTELWFKNLGKRLY</sequence>
<dbReference type="InterPro" id="IPR051476">
    <property type="entry name" value="Bac_ResReg_Asp_Phosphatase"/>
</dbReference>
<keyword evidence="7" id="KW-1133">Transmembrane helix</keyword>
<name>A0A1N7QBY1_9FLAO</name>
<dbReference type="STRING" id="373672.SAMN05421785_11089"/>
<dbReference type="PANTHER" id="PTHR46630">
    <property type="entry name" value="TETRATRICOPEPTIDE REPEAT PROTEIN 29"/>
    <property type="match status" value="1"/>
</dbReference>
<dbReference type="Proteomes" id="UP000185781">
    <property type="component" value="Unassembled WGS sequence"/>
</dbReference>
<evidence type="ECO:0000313" key="9">
    <source>
        <dbReference type="Proteomes" id="UP000185781"/>
    </source>
</evidence>
<gene>
    <name evidence="8" type="ORF">SAMN05421785_11089</name>
</gene>
<accession>A0A1N7QBY1</accession>
<dbReference type="Gene3D" id="1.25.40.10">
    <property type="entry name" value="Tetratricopeptide repeat domain"/>
    <property type="match status" value="2"/>
</dbReference>
<dbReference type="Pfam" id="PF13424">
    <property type="entry name" value="TPR_12"/>
    <property type="match status" value="1"/>
</dbReference>
<dbReference type="PROSITE" id="PS50005">
    <property type="entry name" value="TPR"/>
    <property type="match status" value="1"/>
</dbReference>
<dbReference type="SUPFAM" id="SSF46894">
    <property type="entry name" value="C-terminal effector domain of the bipartite response regulators"/>
    <property type="match status" value="1"/>
</dbReference>
<evidence type="ECO:0000256" key="3">
    <source>
        <dbReference type="ARBA" id="ARBA00022737"/>
    </source>
</evidence>
<evidence type="ECO:0000256" key="6">
    <source>
        <dbReference type="PROSITE-ProRule" id="PRU00339"/>
    </source>
</evidence>
<dbReference type="OrthoDB" id="1017207at2"/>
<evidence type="ECO:0000256" key="1">
    <source>
        <dbReference type="ARBA" id="ARBA00004496"/>
    </source>
</evidence>
<keyword evidence="7" id="KW-0812">Transmembrane</keyword>
<evidence type="ECO:0000256" key="4">
    <source>
        <dbReference type="ARBA" id="ARBA00022803"/>
    </source>
</evidence>
<dbReference type="PANTHER" id="PTHR46630:SF1">
    <property type="entry name" value="TETRATRICOPEPTIDE REPEAT PROTEIN 29"/>
    <property type="match status" value="1"/>
</dbReference>
<dbReference type="GO" id="GO:0003677">
    <property type="term" value="F:DNA binding"/>
    <property type="evidence" value="ECO:0007669"/>
    <property type="project" value="InterPro"/>
</dbReference>
<keyword evidence="4 6" id="KW-0802">TPR repeat</keyword>
<protein>
    <submittedName>
        <fullName evidence="8">Tetratricopeptide repeat-containing protein</fullName>
    </submittedName>
</protein>
<comment type="similarity">
    <text evidence="5">Belongs to the Rap family.</text>
</comment>
<feature type="transmembrane region" description="Helical" evidence="7">
    <location>
        <begin position="325"/>
        <end position="343"/>
    </location>
</feature>
<dbReference type="InterPro" id="IPR011990">
    <property type="entry name" value="TPR-like_helical_dom_sf"/>
</dbReference>
<dbReference type="AlphaFoldDB" id="A0A1N7QBY1"/>
<dbReference type="InterPro" id="IPR019734">
    <property type="entry name" value="TPR_rpt"/>
</dbReference>
<dbReference type="SUPFAM" id="SSF48452">
    <property type="entry name" value="TPR-like"/>
    <property type="match status" value="2"/>
</dbReference>
<keyword evidence="2" id="KW-0963">Cytoplasm</keyword>
<dbReference type="RefSeq" id="WP_076394873.1">
    <property type="nucleotide sequence ID" value="NZ_FTOV01000010.1"/>
</dbReference>
<proteinExistence type="inferred from homology"/>
<evidence type="ECO:0000256" key="7">
    <source>
        <dbReference type="SAM" id="Phobius"/>
    </source>
</evidence>
<dbReference type="GO" id="GO:0005737">
    <property type="term" value="C:cytoplasm"/>
    <property type="evidence" value="ECO:0007669"/>
    <property type="project" value="UniProtKB-SubCell"/>
</dbReference>
<feature type="repeat" description="TPR" evidence="6">
    <location>
        <begin position="223"/>
        <end position="256"/>
    </location>
</feature>
<dbReference type="InterPro" id="IPR016032">
    <property type="entry name" value="Sig_transdc_resp-reg_C-effctor"/>
</dbReference>
<dbReference type="SMART" id="SM00028">
    <property type="entry name" value="TPR"/>
    <property type="match status" value="5"/>
</dbReference>
<evidence type="ECO:0000313" key="8">
    <source>
        <dbReference type="EMBL" id="SIT20286.1"/>
    </source>
</evidence>
<reference evidence="8 9" key="1">
    <citation type="submission" date="2017-01" db="EMBL/GenBank/DDBJ databases">
        <authorList>
            <person name="Mah S.A."/>
            <person name="Swanson W.J."/>
            <person name="Moy G.W."/>
            <person name="Vacquier V.D."/>
        </authorList>
    </citation>
    <scope>NUCLEOTIDE SEQUENCE [LARGE SCALE GENOMIC DNA]</scope>
    <source>
        <strain evidence="8 9">DSM 18014</strain>
    </source>
</reference>
<evidence type="ECO:0000256" key="5">
    <source>
        <dbReference type="ARBA" id="ARBA00038253"/>
    </source>
</evidence>
<dbReference type="EMBL" id="FTOV01000010">
    <property type="protein sequence ID" value="SIT20286.1"/>
    <property type="molecule type" value="Genomic_DNA"/>
</dbReference>
<keyword evidence="3" id="KW-0677">Repeat</keyword>
<comment type="subcellular location">
    <subcellularLocation>
        <location evidence="1">Cytoplasm</location>
    </subcellularLocation>
</comment>